<dbReference type="InterPro" id="IPR031100">
    <property type="entry name" value="LOG_fam"/>
</dbReference>
<dbReference type="Gene3D" id="3.40.50.450">
    <property type="match status" value="1"/>
</dbReference>
<comment type="caution">
    <text evidence="4">The sequence shown here is derived from an EMBL/GenBank/DDBJ whole genome shotgun (WGS) entry which is preliminary data.</text>
</comment>
<name>A0A5C4SA33_CHLTI</name>
<dbReference type="Pfam" id="PF03641">
    <property type="entry name" value="Lysine_decarbox"/>
    <property type="match status" value="1"/>
</dbReference>
<evidence type="ECO:0000313" key="5">
    <source>
        <dbReference type="Proteomes" id="UP000308271"/>
    </source>
</evidence>
<comment type="catalytic activity">
    <reaction evidence="1">
        <text>AMP + H2O = D-ribose 5-phosphate + adenine</text>
        <dbReference type="Rhea" id="RHEA:20129"/>
        <dbReference type="ChEBI" id="CHEBI:15377"/>
        <dbReference type="ChEBI" id="CHEBI:16708"/>
        <dbReference type="ChEBI" id="CHEBI:78346"/>
        <dbReference type="ChEBI" id="CHEBI:456215"/>
        <dbReference type="EC" id="3.2.2.4"/>
    </reaction>
</comment>
<keyword evidence="5" id="KW-1185">Reference proteome</keyword>
<gene>
    <name evidence="4" type="ORF">FGF66_02285</name>
</gene>
<dbReference type="AlphaFoldDB" id="A0A5C4SA33"/>
<dbReference type="GO" id="GO:0008714">
    <property type="term" value="F:AMP nucleosidase activity"/>
    <property type="evidence" value="ECO:0007669"/>
    <property type="project" value="UniProtKB-EC"/>
</dbReference>
<evidence type="ECO:0000256" key="2">
    <source>
        <dbReference type="ARBA" id="ARBA00011985"/>
    </source>
</evidence>
<dbReference type="PANTHER" id="PTHR43393">
    <property type="entry name" value="CYTOKININ RIBOSIDE 5'-MONOPHOSPHATE PHOSPHORIBOHYDROLASE"/>
    <property type="match status" value="1"/>
</dbReference>
<dbReference type="OrthoDB" id="9801098at2"/>
<dbReference type="PANTHER" id="PTHR43393:SF3">
    <property type="entry name" value="LYSINE DECARBOXYLASE-LIKE PROTEIN"/>
    <property type="match status" value="1"/>
</dbReference>
<dbReference type="InterPro" id="IPR052341">
    <property type="entry name" value="LOG_family_nucleotidases"/>
</dbReference>
<reference evidence="4 5" key="1">
    <citation type="submission" date="2019-05" db="EMBL/GenBank/DDBJ databases">
        <title>Draft Whole-Genome sequence of the green sulfur bacterium Chlorobaculum thiosulfatiphilum DSM 249.</title>
        <authorList>
            <person name="Meyer T.E."/>
            <person name="Kyndt J.A."/>
        </authorList>
    </citation>
    <scope>NUCLEOTIDE SEQUENCE [LARGE SCALE GENOMIC DNA]</scope>
    <source>
        <strain evidence="4 5">DSM 249</strain>
    </source>
</reference>
<sequence length="210" mass="23668">MEPHYRVTIFGSARISEGDKEYRDVFEIAKGLAAEGFDIVTGGGPGLMQAANSGSKSVSNGGQSIGLNIKLPHEQHSNPWLDIKEEFDRFSGRLDAFMAISDAVVVAPGGIGTLLELFYSWQLVQVQHLCETPIILFGEIWTSLLLWLETEVLPRHLFERKDMHSIFHVMEPSEVVDLIIKIHKERFQMEHVCRNFNKYRLEIAGEAGKT</sequence>
<evidence type="ECO:0000256" key="1">
    <source>
        <dbReference type="ARBA" id="ARBA00000274"/>
    </source>
</evidence>
<protein>
    <recommendedName>
        <fullName evidence="3">AMP nucleosidase</fullName>
        <ecNumber evidence="2">3.2.2.4</ecNumber>
    </recommendedName>
    <alternativeName>
        <fullName evidence="3">AMP nucleosidase</fullName>
    </alternativeName>
</protein>
<dbReference type="SUPFAM" id="SSF102405">
    <property type="entry name" value="MCP/YpsA-like"/>
    <property type="match status" value="1"/>
</dbReference>
<evidence type="ECO:0000313" key="4">
    <source>
        <dbReference type="EMBL" id="TNJ39789.1"/>
    </source>
</evidence>
<dbReference type="Proteomes" id="UP000308271">
    <property type="component" value="Unassembled WGS sequence"/>
</dbReference>
<proteinExistence type="predicted"/>
<accession>A0A5C4SA33</accession>
<evidence type="ECO:0000256" key="3">
    <source>
        <dbReference type="ARBA" id="ARBA00031983"/>
    </source>
</evidence>
<dbReference type="EMBL" id="VDCH01000003">
    <property type="protein sequence ID" value="TNJ39789.1"/>
    <property type="molecule type" value="Genomic_DNA"/>
</dbReference>
<organism evidence="4 5">
    <name type="scientific">Chlorobaculum thiosulfatiphilum</name>
    <name type="common">Chlorobium limicola f.sp. thiosulfatophilum</name>
    <dbReference type="NCBI Taxonomy" id="115852"/>
    <lineage>
        <taxon>Bacteria</taxon>
        <taxon>Pseudomonadati</taxon>
        <taxon>Chlorobiota</taxon>
        <taxon>Chlorobiia</taxon>
        <taxon>Chlorobiales</taxon>
        <taxon>Chlorobiaceae</taxon>
        <taxon>Chlorobaculum</taxon>
    </lineage>
</organism>
<dbReference type="EC" id="3.2.2.4" evidence="2"/>
<dbReference type="GO" id="GO:0005829">
    <property type="term" value="C:cytosol"/>
    <property type="evidence" value="ECO:0007669"/>
    <property type="project" value="TreeGrafter"/>
</dbReference>
<dbReference type="RefSeq" id="WP_139456093.1">
    <property type="nucleotide sequence ID" value="NZ_VDCH01000003.1"/>
</dbReference>